<evidence type="ECO:0000256" key="1">
    <source>
        <dbReference type="ARBA" id="ARBA00007913"/>
    </source>
</evidence>
<keyword evidence="4" id="KW-0347">Helicase</keyword>
<dbReference type="RefSeq" id="WP_115823850.1">
    <property type="nucleotide sequence ID" value="NZ_QUAE01000008.1"/>
</dbReference>
<feature type="domain" description="DNA2/NAM7 helicase-like C-terminal" evidence="7">
    <location>
        <begin position="891"/>
        <end position="1077"/>
    </location>
</feature>
<dbReference type="Proteomes" id="UP000256305">
    <property type="component" value="Unassembled WGS sequence"/>
</dbReference>
<dbReference type="AlphaFoldDB" id="A0A3E0J8G8"/>
<dbReference type="InterPro" id="IPR049468">
    <property type="entry name" value="Restrct_endonuc-II-like_dom"/>
</dbReference>
<evidence type="ECO:0000259" key="8">
    <source>
        <dbReference type="Pfam" id="PF18741"/>
    </source>
</evidence>
<proteinExistence type="inferred from homology"/>
<keyword evidence="2" id="KW-0547">Nucleotide-binding</keyword>
<dbReference type="InterPro" id="IPR027417">
    <property type="entry name" value="P-loop_NTPase"/>
</dbReference>
<dbReference type="Pfam" id="PF18741">
    <property type="entry name" value="MTES_1575"/>
    <property type="match status" value="1"/>
</dbReference>
<dbReference type="Gene3D" id="3.40.50.300">
    <property type="entry name" value="P-loop containing nucleotide triphosphate hydrolases"/>
    <property type="match status" value="3"/>
</dbReference>
<evidence type="ECO:0000256" key="5">
    <source>
        <dbReference type="ARBA" id="ARBA00022840"/>
    </source>
</evidence>
<dbReference type="Gene3D" id="3.40.960.10">
    <property type="entry name" value="VSR Endonuclease"/>
    <property type="match status" value="1"/>
</dbReference>
<evidence type="ECO:0000313" key="10">
    <source>
        <dbReference type="Proteomes" id="UP000256305"/>
    </source>
</evidence>
<evidence type="ECO:0000256" key="4">
    <source>
        <dbReference type="ARBA" id="ARBA00022806"/>
    </source>
</evidence>
<evidence type="ECO:0000256" key="3">
    <source>
        <dbReference type="ARBA" id="ARBA00022801"/>
    </source>
</evidence>
<feature type="domain" description="Restriction endonuclease type II-like" evidence="8">
    <location>
        <begin position="1140"/>
        <end position="1235"/>
    </location>
</feature>
<dbReference type="SUPFAM" id="SSF52540">
    <property type="entry name" value="P-loop containing nucleoside triphosphate hydrolases"/>
    <property type="match status" value="1"/>
</dbReference>
<dbReference type="InterPro" id="IPR011335">
    <property type="entry name" value="Restrct_endonuc-II-like"/>
</dbReference>
<dbReference type="Pfam" id="PF13087">
    <property type="entry name" value="AAA_12"/>
    <property type="match status" value="1"/>
</dbReference>
<keyword evidence="10" id="KW-1185">Reference proteome</keyword>
<protein>
    <submittedName>
        <fullName evidence="9">DUF4011 domain-containing protein</fullName>
    </submittedName>
</protein>
<evidence type="ECO:0000259" key="7">
    <source>
        <dbReference type="Pfam" id="PF13087"/>
    </source>
</evidence>
<dbReference type="InterPro" id="IPR041677">
    <property type="entry name" value="DNA2/NAM7_AAA_11"/>
</dbReference>
<keyword evidence="3" id="KW-0378">Hydrolase</keyword>
<dbReference type="GO" id="GO:0043139">
    <property type="term" value="F:5'-3' DNA helicase activity"/>
    <property type="evidence" value="ECO:0007669"/>
    <property type="project" value="TreeGrafter"/>
</dbReference>
<evidence type="ECO:0000259" key="6">
    <source>
        <dbReference type="Pfam" id="PF13086"/>
    </source>
</evidence>
<dbReference type="InterPro" id="IPR050534">
    <property type="entry name" value="Coronavir_polyprotein_1ab"/>
</dbReference>
<organism evidence="9 10">
    <name type="scientific">Halobacillus trueperi</name>
    <dbReference type="NCBI Taxonomy" id="156205"/>
    <lineage>
        <taxon>Bacteria</taxon>
        <taxon>Bacillati</taxon>
        <taxon>Bacillota</taxon>
        <taxon>Bacilli</taxon>
        <taxon>Bacillales</taxon>
        <taxon>Bacillaceae</taxon>
        <taxon>Halobacillus</taxon>
    </lineage>
</organism>
<evidence type="ECO:0000256" key="2">
    <source>
        <dbReference type="ARBA" id="ARBA00022741"/>
    </source>
</evidence>
<sequence length="1253" mass="145250">MKEKMTLLRDRLNDLSRRNRSIRMLKVYNKWTFDLNELEKVDLETSGIVNNLVDQRSQRIVKSKADDEESMVLSNKLTTLFRNINSIEEETGLYDFYLGYPFLEGSMSDGTYVRAPLFLYPVRLERVKRHGVEWHVTPIDGEEPQLNRSLFLALQKFSGLHVTETLFEEAEEKSASNDLSMLAEWLKSHSLQTAVDEDESFTRVRSYTKEEIPTFAKGRFRLKKQAVIGHFPQGNSALLKDYEEFLKRIDEGDTAFGMVSDLLMLEGDESPHEVDNLPSGESSFEEKLEKEKSKFLVLDTDASQEQIIESVEKEKGVVVHGPPGTGKSQVIVNMIANAMANQKKVLLVTQKRAALDVVYQRMDALGLSSNIALLHDEKNDRNVLYKKLHSLLSSTEGYEKLEKELSDISTRLVKAEEKLNDIAGGLFEVQPHGYRAYDLYGKSKPAKEQEAILKLQGVLGDLDKHNLEDVLMHIFSYARYYDRFGQKDYPLKDRKSFSALEMKDRVEIIELFEKIIKEARESKEHLEHFEDESITPEYSWQVDEKIEKIYDDLTAEEKKTLQKLRLWVWTNFTGKTIIEELLDGEKFKGTSSKDWPVLRKSLSILYELSKVSERMKHNVSELKNYFSEERVDYFQKRISEGDIPLSTLETQLNFVTEDFDELREMDRMYDEGSKAVQTMIDQLKEKEISADLENRWKDIAEQSAYIYWIDEAERKHPSLSKVGTNDVEYTRRHLKELLEKKQKLSIRLLQNQMAEVLQGFLTHNSKVAKEIRHQTGKKRKVWPVRKLVNEYALHGLTDIMPVWLVSPDIVSAIFPLEENMFDLVIFDEASQCTVENGIPSIYRGEKVVVAGDEKQLPPSSLFKGSVEVDEDDEIDDIEESESLLNLTKRVLPSHLLEWHYRSKSEELINFSNHAYYGGNIQIAPNVHHLKDPASLQWHKTDGRWLNQRNTVEAKYVVQLLKEKLIEDHTKSIGIITFNAKQQEAIEDEIDRLSEEDQEFAVIYDQVMGKDMDERVFVKNIENVQGDERDIVIFSIAYAKNEEGRVYNRFGSLGMQGGENRLNVAVTRAKQEIHLVSSIEPSELNVTNSKHDGPRHLKAYMEYAQAVSKLKKERIESVLTDLNEEMNTKRQNDSLHFDSPFEEEVYNSLTKIGYKVDTQVGMSGYRIDMAVVHPQNPDRYILGIECDGAMYHSAPSARERDVYRQRFLESKGWTIARIWSRSWWKDAPSEVERIDQMVRKMVEEERVREEVRTS</sequence>
<keyword evidence="5" id="KW-0067">ATP-binding</keyword>
<dbReference type="PANTHER" id="PTHR43788">
    <property type="entry name" value="DNA2/NAM7 HELICASE FAMILY MEMBER"/>
    <property type="match status" value="1"/>
</dbReference>
<gene>
    <name evidence="9" type="ORF">DYE48_12060</name>
</gene>
<dbReference type="GO" id="GO:0016787">
    <property type="term" value="F:hydrolase activity"/>
    <property type="evidence" value="ECO:0007669"/>
    <property type="project" value="UniProtKB-KW"/>
</dbReference>
<reference evidence="9 10" key="1">
    <citation type="submission" date="2018-08" db="EMBL/GenBank/DDBJ databases">
        <title>Genome sequence of Halobacillus trueperi KCTC 3686.</title>
        <authorList>
            <person name="Cho K.H."/>
            <person name="Kwak M.-J."/>
            <person name="Kim B.-Y."/>
            <person name="Chun J."/>
        </authorList>
    </citation>
    <scope>NUCLEOTIDE SEQUENCE [LARGE SCALE GENOMIC DNA]</scope>
    <source>
        <strain evidence="9 10">KCTC 3686</strain>
    </source>
</reference>
<dbReference type="SUPFAM" id="SSF52980">
    <property type="entry name" value="Restriction endonuclease-like"/>
    <property type="match status" value="1"/>
</dbReference>
<dbReference type="InterPro" id="IPR047187">
    <property type="entry name" value="SF1_C_Upf1"/>
</dbReference>
<dbReference type="InterPro" id="IPR025103">
    <property type="entry name" value="DUF4011"/>
</dbReference>
<accession>A0A3E0J8G8</accession>
<comment type="caution">
    <text evidence="9">The sequence shown here is derived from an EMBL/GenBank/DDBJ whole genome shotgun (WGS) entry which is preliminary data.</text>
</comment>
<dbReference type="GO" id="GO:0005524">
    <property type="term" value="F:ATP binding"/>
    <property type="evidence" value="ECO:0007669"/>
    <property type="project" value="UniProtKB-KW"/>
</dbReference>
<dbReference type="CDD" id="cd18808">
    <property type="entry name" value="SF1_C_Upf1"/>
    <property type="match status" value="1"/>
</dbReference>
<dbReference type="InterPro" id="IPR041679">
    <property type="entry name" value="DNA2/NAM7-like_C"/>
</dbReference>
<dbReference type="FunFam" id="3.40.960.10:FF:000002">
    <property type="entry name" value="DNA helicase related protein"/>
    <property type="match status" value="1"/>
</dbReference>
<evidence type="ECO:0000313" key="9">
    <source>
        <dbReference type="EMBL" id="REJ09097.1"/>
    </source>
</evidence>
<dbReference type="PANTHER" id="PTHR43788:SF8">
    <property type="entry name" value="DNA-BINDING PROTEIN SMUBP-2"/>
    <property type="match status" value="1"/>
</dbReference>
<dbReference type="Pfam" id="PF13086">
    <property type="entry name" value="AAA_11"/>
    <property type="match status" value="1"/>
</dbReference>
<dbReference type="EMBL" id="QUAE01000008">
    <property type="protein sequence ID" value="REJ09097.1"/>
    <property type="molecule type" value="Genomic_DNA"/>
</dbReference>
<name>A0A3E0J8G8_9BACI</name>
<dbReference type="Pfam" id="PF13195">
    <property type="entry name" value="DUF4011"/>
    <property type="match status" value="1"/>
</dbReference>
<comment type="similarity">
    <text evidence="1">Belongs to the DNA2/NAM7 helicase family.</text>
</comment>
<feature type="domain" description="DNA2/NAM7 helicase helicase" evidence="6">
    <location>
        <begin position="300"/>
        <end position="858"/>
    </location>
</feature>